<reference evidence="2 3" key="1">
    <citation type="submission" date="2024-08" db="EMBL/GenBank/DDBJ databases">
        <title>Insights into the chromosomal genome structure of Flemingia macrophylla.</title>
        <authorList>
            <person name="Ding Y."/>
            <person name="Zhao Y."/>
            <person name="Bi W."/>
            <person name="Wu M."/>
            <person name="Zhao G."/>
            <person name="Gong Y."/>
            <person name="Li W."/>
            <person name="Zhang P."/>
        </authorList>
    </citation>
    <scope>NUCLEOTIDE SEQUENCE [LARGE SCALE GENOMIC DNA]</scope>
    <source>
        <strain evidence="2">DYQJB</strain>
        <tissue evidence="2">Leaf</tissue>
    </source>
</reference>
<protein>
    <submittedName>
        <fullName evidence="2">Uncharacterized protein</fullName>
    </submittedName>
</protein>
<feature type="region of interest" description="Disordered" evidence="1">
    <location>
        <begin position="71"/>
        <end position="95"/>
    </location>
</feature>
<name>A0ABD1MMJ4_9FABA</name>
<dbReference type="AlphaFoldDB" id="A0ABD1MMJ4"/>
<proteinExistence type="predicted"/>
<dbReference type="Proteomes" id="UP001603857">
    <property type="component" value="Unassembled WGS sequence"/>
</dbReference>
<gene>
    <name evidence="2" type="ORF">Fmac_011479</name>
</gene>
<keyword evidence="3" id="KW-1185">Reference proteome</keyword>
<comment type="caution">
    <text evidence="2">The sequence shown here is derived from an EMBL/GenBank/DDBJ whole genome shotgun (WGS) entry which is preliminary data.</text>
</comment>
<dbReference type="EMBL" id="JBGMDY010000004">
    <property type="protein sequence ID" value="KAL2337033.1"/>
    <property type="molecule type" value="Genomic_DNA"/>
</dbReference>
<evidence type="ECO:0000313" key="3">
    <source>
        <dbReference type="Proteomes" id="UP001603857"/>
    </source>
</evidence>
<accession>A0ABD1MMJ4</accession>
<organism evidence="2 3">
    <name type="scientific">Flemingia macrophylla</name>
    <dbReference type="NCBI Taxonomy" id="520843"/>
    <lineage>
        <taxon>Eukaryota</taxon>
        <taxon>Viridiplantae</taxon>
        <taxon>Streptophyta</taxon>
        <taxon>Embryophyta</taxon>
        <taxon>Tracheophyta</taxon>
        <taxon>Spermatophyta</taxon>
        <taxon>Magnoliopsida</taxon>
        <taxon>eudicotyledons</taxon>
        <taxon>Gunneridae</taxon>
        <taxon>Pentapetalae</taxon>
        <taxon>rosids</taxon>
        <taxon>fabids</taxon>
        <taxon>Fabales</taxon>
        <taxon>Fabaceae</taxon>
        <taxon>Papilionoideae</taxon>
        <taxon>50 kb inversion clade</taxon>
        <taxon>NPAAA clade</taxon>
        <taxon>indigoferoid/millettioid clade</taxon>
        <taxon>Phaseoleae</taxon>
        <taxon>Flemingia</taxon>
    </lineage>
</organism>
<sequence>MNAILDNCIMLEELSVKRLHGIIDDLKFGDAEILQEQSTPHRLFKDNARNHVDDLHVMFLDLQIAKKEDNPTSPLVAYKPKPNDQNMQVGDKVML</sequence>
<evidence type="ECO:0000256" key="1">
    <source>
        <dbReference type="SAM" id="MobiDB-lite"/>
    </source>
</evidence>
<evidence type="ECO:0000313" key="2">
    <source>
        <dbReference type="EMBL" id="KAL2337033.1"/>
    </source>
</evidence>